<feature type="domain" description="Peptidase M16 N-terminal" evidence="14">
    <location>
        <begin position="87"/>
        <end position="224"/>
    </location>
</feature>
<organism evidence="18 19">
    <name type="scientific">Meganyctiphanes norvegica</name>
    <name type="common">Northern krill</name>
    <name type="synonym">Thysanopoda norvegica</name>
    <dbReference type="NCBI Taxonomy" id="48144"/>
    <lineage>
        <taxon>Eukaryota</taxon>
        <taxon>Metazoa</taxon>
        <taxon>Ecdysozoa</taxon>
        <taxon>Arthropoda</taxon>
        <taxon>Crustacea</taxon>
        <taxon>Multicrustacea</taxon>
        <taxon>Malacostraca</taxon>
        <taxon>Eumalacostraca</taxon>
        <taxon>Eucarida</taxon>
        <taxon>Euphausiacea</taxon>
        <taxon>Euphausiidae</taxon>
        <taxon>Meganyctiphanes</taxon>
    </lineage>
</organism>
<keyword evidence="3" id="KW-0479">Metal-binding</keyword>
<evidence type="ECO:0000256" key="6">
    <source>
        <dbReference type="ARBA" id="ARBA00023049"/>
    </source>
</evidence>
<dbReference type="InterPro" id="IPR007863">
    <property type="entry name" value="Peptidase_M16_C"/>
</dbReference>
<evidence type="ECO:0000259" key="14">
    <source>
        <dbReference type="Pfam" id="PF00675"/>
    </source>
</evidence>
<dbReference type="GO" id="GO:0004222">
    <property type="term" value="F:metalloendopeptidase activity"/>
    <property type="evidence" value="ECO:0007669"/>
    <property type="project" value="UniProtKB-EC"/>
</dbReference>
<comment type="similarity">
    <text evidence="1 12">Belongs to the peptidase M16 family.</text>
</comment>
<dbReference type="FunFam" id="3.30.830.10:FF:000003">
    <property type="entry name" value="Insulin-degrading enzyme"/>
    <property type="match status" value="1"/>
</dbReference>
<evidence type="ECO:0000313" key="18">
    <source>
        <dbReference type="EMBL" id="CAL4082774.1"/>
    </source>
</evidence>
<dbReference type="Proteomes" id="UP001497623">
    <property type="component" value="Unassembled WGS sequence"/>
</dbReference>
<dbReference type="InterPro" id="IPR011765">
    <property type="entry name" value="Pept_M16_N"/>
</dbReference>
<dbReference type="AlphaFoldDB" id="A0AAV2QFJ6"/>
<proteinExistence type="inferred from homology"/>
<dbReference type="Pfam" id="PF16187">
    <property type="entry name" value="Peptidase_M16_M"/>
    <property type="match status" value="1"/>
</dbReference>
<protein>
    <recommendedName>
        <fullName evidence="9">Insulin-degrading enzyme</fullName>
        <ecNumber evidence="8">3.4.24.56</ecNumber>
    </recommendedName>
    <alternativeName>
        <fullName evidence="11">Insulin protease</fullName>
    </alternativeName>
    <alternativeName>
        <fullName evidence="10">Insulysin</fullName>
    </alternativeName>
</protein>
<evidence type="ECO:0000259" key="17">
    <source>
        <dbReference type="Pfam" id="PF22456"/>
    </source>
</evidence>
<dbReference type="InterPro" id="IPR050626">
    <property type="entry name" value="Peptidase_M16"/>
</dbReference>
<evidence type="ECO:0000256" key="10">
    <source>
        <dbReference type="ARBA" id="ARBA00074992"/>
    </source>
</evidence>
<keyword evidence="5" id="KW-0862">Zinc</keyword>
<evidence type="ECO:0000256" key="4">
    <source>
        <dbReference type="ARBA" id="ARBA00022801"/>
    </source>
</evidence>
<dbReference type="GO" id="GO:0051603">
    <property type="term" value="P:proteolysis involved in protein catabolic process"/>
    <property type="evidence" value="ECO:0007669"/>
    <property type="project" value="TreeGrafter"/>
</dbReference>
<evidence type="ECO:0000259" key="16">
    <source>
        <dbReference type="Pfam" id="PF16187"/>
    </source>
</evidence>
<gene>
    <name evidence="18" type="ORF">MNOR_LOCUS11992</name>
</gene>
<keyword evidence="19" id="KW-1185">Reference proteome</keyword>
<feature type="domain" description="Peptidase M16 C-terminal" evidence="15">
    <location>
        <begin position="251"/>
        <end position="428"/>
    </location>
</feature>
<dbReference type="EMBL" id="CAXKWB010006429">
    <property type="protein sequence ID" value="CAL4082774.1"/>
    <property type="molecule type" value="Genomic_DNA"/>
</dbReference>
<accession>A0AAV2QFJ6</accession>
<dbReference type="GO" id="GO:0005739">
    <property type="term" value="C:mitochondrion"/>
    <property type="evidence" value="ECO:0007669"/>
    <property type="project" value="TreeGrafter"/>
</dbReference>
<feature type="domain" description="Peptidase M16 middle/third" evidence="16">
    <location>
        <begin position="435"/>
        <end position="716"/>
    </location>
</feature>
<evidence type="ECO:0000256" key="7">
    <source>
        <dbReference type="ARBA" id="ARBA00052248"/>
    </source>
</evidence>
<sequence length="1038" mass="117916">MLTRSLLAASGNGLCFKLLVVAGAKRGAFVTGRHRHLCRKLTALGLLSSARSLSACTMGVKEYINDVVKSEEDQRHYRSLVLDNDLKVLLVSDPTTDKSAAALDIHIGSMSDPRELPGLAHFCEHMLFMGTEKYPCENEYNKYLSENSGSSNAYTAADHTNYYFDVAPDAFAGSMDRFAQFFVTPLFTESGVDREVKAVNSEHEKNVQNDYWRLSQLEKSTADPSHDFSKFGTGNEETLSTIPKSKGIKARDALLDFHNEWYSSNIMALAVLGKESLDELEQMVVELFSGVTNKKVTVPEWPEHPFGPEQFRQAGYVVPVKDIRNLYITFPLPDLHPYYKTAPGHYLGHLIGHEGPGSLLSYLKGRGWVNSLVGGQKSGAKGFSFFVVNVDLTEEGIDHVNDIVTAVFQYLQLLKNEGPQQWVFEECRDLSSMTFRFKDKERPQSYVTALAEQLHYYPLNEVLCGGYVLSEYKPNLVTMVLEYLKPENIRLAVVSKAMADKCVDTEKWYGTKYGLEKIDKQVLQKWENPGFNDKLHLPHRNEFVPSNFELIRDEKGLHSVPDLVSESPLNRVWFKQDEEFNLPKAVIYTELFSPLAYLDPHHTNLLHMFVQLYRDALTEYAYAAELAGLTYSLSNSKYGLTLNIKGYNDKQQVLLEKVLDKMTSFTVDPKRFEILKDAYVRALKNFNADQPHQHVVYYTSLLLAEHAWTKEDLLNATSELTVQSLEWFIPRFLSNLHLEVLVHGNMLRTTAQSIADSIQESLVSKANTRQLLPSQLTRERELQLKDECSILYPAENTVHKSSAVETYFQCGLQGTHQNMLLELLCQIFAEPAFDELRTKEQLGYIVWSGIRRANGTQGMRVIVQGDKHPKYLDSRIEAFLNKMGDHLEELSEEDFLKHREALANRRLEKPKKLAHLTATWWVEITSNQYHFDRDQVEVAHLRTLTKQDITDFYKQWIVSTASQRRKLSVQVVSVAEGGAGHNGTETTSTEPEDGLSRSPSLKDPELITDVPVFKQSLPLCPLMRPYINISKPSSKSKL</sequence>
<dbReference type="Pfam" id="PF00675">
    <property type="entry name" value="Peptidase_M16"/>
    <property type="match status" value="1"/>
</dbReference>
<evidence type="ECO:0000256" key="11">
    <source>
        <dbReference type="ARBA" id="ARBA00080349"/>
    </source>
</evidence>
<keyword evidence="6" id="KW-0482">Metalloprotease</keyword>
<evidence type="ECO:0000256" key="13">
    <source>
        <dbReference type="SAM" id="MobiDB-lite"/>
    </source>
</evidence>
<feature type="region of interest" description="Disordered" evidence="13">
    <location>
        <begin position="977"/>
        <end position="1003"/>
    </location>
</feature>
<dbReference type="PANTHER" id="PTHR43690">
    <property type="entry name" value="NARDILYSIN"/>
    <property type="match status" value="1"/>
</dbReference>
<dbReference type="GO" id="GO:0043171">
    <property type="term" value="P:peptide catabolic process"/>
    <property type="evidence" value="ECO:0007669"/>
    <property type="project" value="TreeGrafter"/>
</dbReference>
<evidence type="ECO:0000256" key="5">
    <source>
        <dbReference type="ARBA" id="ARBA00022833"/>
    </source>
</evidence>
<evidence type="ECO:0000259" key="15">
    <source>
        <dbReference type="Pfam" id="PF05193"/>
    </source>
</evidence>
<dbReference type="FunFam" id="3.30.830.10:FF:000004">
    <property type="entry name" value="Putative insulin-degrading enzyme"/>
    <property type="match status" value="1"/>
</dbReference>
<evidence type="ECO:0000313" key="19">
    <source>
        <dbReference type="Proteomes" id="UP001497623"/>
    </source>
</evidence>
<dbReference type="Pfam" id="PF05193">
    <property type="entry name" value="Peptidase_M16_C"/>
    <property type="match status" value="1"/>
</dbReference>
<dbReference type="InterPro" id="IPR001431">
    <property type="entry name" value="Pept_M16_Zn_BS"/>
</dbReference>
<evidence type="ECO:0000256" key="8">
    <source>
        <dbReference type="ARBA" id="ARBA00066874"/>
    </source>
</evidence>
<dbReference type="InterPro" id="IPR032632">
    <property type="entry name" value="Peptidase_M16_M"/>
</dbReference>
<dbReference type="InterPro" id="IPR054734">
    <property type="entry name" value="PqqF-like_C_4"/>
</dbReference>
<evidence type="ECO:0000256" key="12">
    <source>
        <dbReference type="RuleBase" id="RU004447"/>
    </source>
</evidence>
<dbReference type="PROSITE" id="PS00143">
    <property type="entry name" value="INSULINASE"/>
    <property type="match status" value="1"/>
</dbReference>
<keyword evidence="2" id="KW-0645">Protease</keyword>
<feature type="domain" description="Coenzyme PQQ synthesis protein F-like C-terminal lobe" evidence="17">
    <location>
        <begin position="823"/>
        <end position="921"/>
    </location>
</feature>
<reference evidence="18 19" key="1">
    <citation type="submission" date="2024-05" db="EMBL/GenBank/DDBJ databases">
        <authorList>
            <person name="Wallberg A."/>
        </authorList>
    </citation>
    <scope>NUCLEOTIDE SEQUENCE [LARGE SCALE GENOMIC DNA]</scope>
</reference>
<dbReference type="GO" id="GO:0046872">
    <property type="term" value="F:metal ion binding"/>
    <property type="evidence" value="ECO:0007669"/>
    <property type="project" value="UniProtKB-KW"/>
</dbReference>
<evidence type="ECO:0000256" key="1">
    <source>
        <dbReference type="ARBA" id="ARBA00007261"/>
    </source>
</evidence>
<comment type="catalytic activity">
    <reaction evidence="7">
        <text>Degradation of insulin, glucagon and other polypeptides. No action on proteins.</text>
        <dbReference type="EC" id="3.4.24.56"/>
    </reaction>
</comment>
<dbReference type="PANTHER" id="PTHR43690:SF18">
    <property type="entry name" value="INSULIN-DEGRADING ENZYME-RELATED"/>
    <property type="match status" value="1"/>
</dbReference>
<name>A0AAV2QFJ6_MEGNR</name>
<dbReference type="FunFam" id="3.30.830.10:FF:000005">
    <property type="entry name" value="nardilysin isoform X1"/>
    <property type="match status" value="1"/>
</dbReference>
<dbReference type="Gene3D" id="3.30.830.10">
    <property type="entry name" value="Metalloenzyme, LuxS/M16 peptidase-like"/>
    <property type="match status" value="4"/>
</dbReference>
<dbReference type="SUPFAM" id="SSF63411">
    <property type="entry name" value="LuxS/MPP-like metallohydrolase"/>
    <property type="match status" value="4"/>
</dbReference>
<keyword evidence="4" id="KW-0378">Hydrolase</keyword>
<evidence type="ECO:0000256" key="2">
    <source>
        <dbReference type="ARBA" id="ARBA00022670"/>
    </source>
</evidence>
<evidence type="ECO:0000256" key="9">
    <source>
        <dbReference type="ARBA" id="ARBA00070422"/>
    </source>
</evidence>
<evidence type="ECO:0000256" key="3">
    <source>
        <dbReference type="ARBA" id="ARBA00022723"/>
    </source>
</evidence>
<dbReference type="GO" id="GO:0005829">
    <property type="term" value="C:cytosol"/>
    <property type="evidence" value="ECO:0007669"/>
    <property type="project" value="TreeGrafter"/>
</dbReference>
<dbReference type="Pfam" id="PF22456">
    <property type="entry name" value="PqqF-like_C_4"/>
    <property type="match status" value="1"/>
</dbReference>
<dbReference type="EC" id="3.4.24.56" evidence="8"/>
<dbReference type="InterPro" id="IPR011249">
    <property type="entry name" value="Metalloenz_LuxS/M16"/>
</dbReference>
<comment type="caution">
    <text evidence="18">The sequence shown here is derived from an EMBL/GenBank/DDBJ whole genome shotgun (WGS) entry which is preliminary data.</text>
</comment>